<dbReference type="InterPro" id="IPR036374">
    <property type="entry name" value="OxRdtase_Mopterin-bd_sf"/>
</dbReference>
<evidence type="ECO:0000313" key="4">
    <source>
        <dbReference type="Proteomes" id="UP000677228"/>
    </source>
</evidence>
<dbReference type="GO" id="GO:0006790">
    <property type="term" value="P:sulfur compound metabolic process"/>
    <property type="evidence" value="ECO:0007669"/>
    <property type="project" value="TreeGrafter"/>
</dbReference>
<protein>
    <recommendedName>
        <fullName evidence="1">Oxidoreductase molybdopterin-binding domain-containing protein</fullName>
    </recommendedName>
</protein>
<dbReference type="EMBL" id="CAJOBA010042177">
    <property type="protein sequence ID" value="CAF4128264.1"/>
    <property type="molecule type" value="Genomic_DNA"/>
</dbReference>
<dbReference type="PANTHER" id="PTHR19372:SF7">
    <property type="entry name" value="SULFITE OXIDASE, MITOCHONDRIAL"/>
    <property type="match status" value="1"/>
</dbReference>
<dbReference type="EMBL" id="CAJNOK010020575">
    <property type="protein sequence ID" value="CAF1318703.1"/>
    <property type="molecule type" value="Genomic_DNA"/>
</dbReference>
<dbReference type="GO" id="GO:0020037">
    <property type="term" value="F:heme binding"/>
    <property type="evidence" value="ECO:0007669"/>
    <property type="project" value="TreeGrafter"/>
</dbReference>
<dbReference type="SUPFAM" id="SSF56524">
    <property type="entry name" value="Oxidoreductase molybdopterin-binding domain"/>
    <property type="match status" value="1"/>
</dbReference>
<organism evidence="2 4">
    <name type="scientific">Didymodactylos carnosus</name>
    <dbReference type="NCBI Taxonomy" id="1234261"/>
    <lineage>
        <taxon>Eukaryota</taxon>
        <taxon>Metazoa</taxon>
        <taxon>Spiralia</taxon>
        <taxon>Gnathifera</taxon>
        <taxon>Rotifera</taxon>
        <taxon>Eurotatoria</taxon>
        <taxon>Bdelloidea</taxon>
        <taxon>Philodinida</taxon>
        <taxon>Philodinidae</taxon>
        <taxon>Didymodactylos</taxon>
    </lineage>
</organism>
<feature type="domain" description="Oxidoreductase molybdopterin-binding" evidence="1">
    <location>
        <begin position="69"/>
        <end position="239"/>
    </location>
</feature>
<dbReference type="GO" id="GO:0043546">
    <property type="term" value="F:molybdopterin cofactor binding"/>
    <property type="evidence" value="ECO:0007669"/>
    <property type="project" value="TreeGrafter"/>
</dbReference>
<accession>A0A8S2F413</accession>
<dbReference type="InterPro" id="IPR000572">
    <property type="entry name" value="OxRdtase_Mopterin-bd_dom"/>
</dbReference>
<evidence type="ECO:0000259" key="1">
    <source>
        <dbReference type="Pfam" id="PF00174"/>
    </source>
</evidence>
<sequence>MDYSRADGKLYMMELEKQGEFAYQDFAHTDRLDNFTAMEVTLKTRCHGHQFEGLAYPITPIGMHYLLIHYDIPKIDESTYRVRIEGLVKKPLSLDMVNIRSRPKVTIASTMECGGNGRMNQRYRLRLHVPWNNEAIGTAEWTGTPLRDILNEAGIEEGAVDIVFTGLDKGIQGDKVQYFQRALSLEQAMAPEVLLAYEINGQTLPPQHGFPLRLIVPGWLGMTNVKWLSSIEVIPTKFTGLQMKWYSLAANDDDPNRIPLTHMKVRSLMIPPGVPDFFTRYRWLEETSTVELRGRAWAGGTTIRVVHKSDVTLLL</sequence>
<dbReference type="Proteomes" id="UP000682733">
    <property type="component" value="Unassembled WGS sequence"/>
</dbReference>
<comment type="caution">
    <text evidence="2">The sequence shown here is derived from an EMBL/GenBank/DDBJ whole genome shotgun (WGS) entry which is preliminary data.</text>
</comment>
<proteinExistence type="predicted"/>
<evidence type="ECO:0000313" key="2">
    <source>
        <dbReference type="EMBL" id="CAF1318703.1"/>
    </source>
</evidence>
<dbReference type="InterPro" id="IPR008335">
    <property type="entry name" value="Mopterin_OxRdtase_euk"/>
</dbReference>
<dbReference type="Proteomes" id="UP000677228">
    <property type="component" value="Unassembled WGS sequence"/>
</dbReference>
<reference evidence="2" key="1">
    <citation type="submission" date="2021-02" db="EMBL/GenBank/DDBJ databases">
        <authorList>
            <person name="Nowell W R."/>
        </authorList>
    </citation>
    <scope>NUCLEOTIDE SEQUENCE</scope>
</reference>
<dbReference type="PRINTS" id="PR00407">
    <property type="entry name" value="EUMOPTERIN"/>
</dbReference>
<gene>
    <name evidence="2" type="ORF">OVA965_LOCUS29334</name>
    <name evidence="3" type="ORF">TMI583_LOCUS30105</name>
</gene>
<dbReference type="AlphaFoldDB" id="A0A8S2F413"/>
<dbReference type="Pfam" id="PF00174">
    <property type="entry name" value="Oxidored_molyb"/>
    <property type="match status" value="1"/>
</dbReference>
<feature type="non-terminal residue" evidence="2">
    <location>
        <position position="315"/>
    </location>
</feature>
<name>A0A8S2F413_9BILA</name>
<dbReference type="GO" id="GO:0008482">
    <property type="term" value="F:sulfite oxidase activity"/>
    <property type="evidence" value="ECO:0007669"/>
    <property type="project" value="TreeGrafter"/>
</dbReference>
<evidence type="ECO:0000313" key="3">
    <source>
        <dbReference type="EMBL" id="CAF4128264.1"/>
    </source>
</evidence>
<dbReference type="Gene3D" id="3.90.420.10">
    <property type="entry name" value="Oxidoreductase, molybdopterin-binding domain"/>
    <property type="match status" value="1"/>
</dbReference>
<dbReference type="PANTHER" id="PTHR19372">
    <property type="entry name" value="SULFITE REDUCTASE"/>
    <property type="match status" value="1"/>
</dbReference>